<dbReference type="AlphaFoldDB" id="A0A1T4K7S2"/>
<dbReference type="Proteomes" id="UP000190657">
    <property type="component" value="Unassembled WGS sequence"/>
</dbReference>
<protein>
    <submittedName>
        <fullName evidence="1">Uncharacterized protein</fullName>
    </submittedName>
</protein>
<dbReference type="RefSeq" id="WP_078767827.1">
    <property type="nucleotide sequence ID" value="NZ_FUWW01000003.1"/>
</dbReference>
<evidence type="ECO:0000313" key="2">
    <source>
        <dbReference type="Proteomes" id="UP000190657"/>
    </source>
</evidence>
<dbReference type="STRING" id="290054.SAMN02745114_00319"/>
<name>A0A1T4K7S2_9FIRM</name>
<dbReference type="EMBL" id="FUWW01000003">
    <property type="protein sequence ID" value="SJZ38456.1"/>
    <property type="molecule type" value="Genomic_DNA"/>
</dbReference>
<dbReference type="OrthoDB" id="2084615at2"/>
<accession>A0A1T4K7S2</accession>
<organism evidence="1 2">
    <name type="scientific">Eubacterium coprostanoligenes</name>
    <dbReference type="NCBI Taxonomy" id="290054"/>
    <lineage>
        <taxon>Bacteria</taxon>
        <taxon>Bacillati</taxon>
        <taxon>Bacillota</taxon>
        <taxon>Clostridia</taxon>
        <taxon>Eubacteriales</taxon>
        <taxon>Eubacteriaceae</taxon>
        <taxon>Eubacterium</taxon>
    </lineage>
</organism>
<gene>
    <name evidence="1" type="ORF">SAMN02745114_00319</name>
</gene>
<proteinExistence type="predicted"/>
<sequence>MPRSYRQISQYEKEIIELYNQGITKSFIMIKYLDIKTPLWYVVVLQGSDFMSTLQELWYGNIRPNEDKIISDEEKRLIELIARHHETLSSSLKK</sequence>
<evidence type="ECO:0000313" key="1">
    <source>
        <dbReference type="EMBL" id="SJZ38456.1"/>
    </source>
</evidence>
<keyword evidence="2" id="KW-1185">Reference proteome</keyword>
<reference evidence="1 2" key="1">
    <citation type="submission" date="2017-02" db="EMBL/GenBank/DDBJ databases">
        <authorList>
            <person name="Peterson S.W."/>
        </authorList>
    </citation>
    <scope>NUCLEOTIDE SEQUENCE [LARGE SCALE GENOMIC DNA]</scope>
    <source>
        <strain evidence="1 2">ATCC 51222</strain>
    </source>
</reference>